<name>R8BSW5_PHAM7</name>
<dbReference type="OrthoDB" id="3511549at2759"/>
<dbReference type="eggNOG" id="ENOG502S4NI">
    <property type="taxonomic scope" value="Eukaryota"/>
</dbReference>
<dbReference type="Proteomes" id="UP000014074">
    <property type="component" value="Unassembled WGS sequence"/>
</dbReference>
<evidence type="ECO:0000313" key="2">
    <source>
        <dbReference type="EMBL" id="EOO02365.1"/>
    </source>
</evidence>
<dbReference type="InterPro" id="IPR013096">
    <property type="entry name" value="Cupin_2"/>
</dbReference>
<dbReference type="InterPro" id="IPR014710">
    <property type="entry name" value="RmlC-like_jellyroll"/>
</dbReference>
<evidence type="ECO:0000313" key="3">
    <source>
        <dbReference type="Proteomes" id="UP000014074"/>
    </source>
</evidence>
<sequence>MCASVITAKPKSASTVQHHGEQDAIIYAVSGRGVLLTSPADENSEPTRHELVPGDFAFVPAWTEHQALNESEGEDMVWVVIRSGPVPVEVSLTSWGGPQIEDRPRGKNV</sequence>
<dbReference type="HOGENOM" id="CLU_090057_2_1_1"/>
<dbReference type="KEGG" id="tmn:UCRPA7_2129"/>
<proteinExistence type="predicted"/>
<dbReference type="SUPFAM" id="SSF51182">
    <property type="entry name" value="RmlC-like cupins"/>
    <property type="match status" value="1"/>
</dbReference>
<gene>
    <name evidence="2" type="ORF">UCRPA7_2129</name>
</gene>
<accession>R8BSW5</accession>
<dbReference type="RefSeq" id="XP_007912895.1">
    <property type="nucleotide sequence ID" value="XM_007914704.1"/>
</dbReference>
<dbReference type="Pfam" id="PF07883">
    <property type="entry name" value="Cupin_2"/>
    <property type="match status" value="1"/>
</dbReference>
<dbReference type="GeneID" id="19322348"/>
<dbReference type="InterPro" id="IPR011051">
    <property type="entry name" value="RmlC_Cupin_sf"/>
</dbReference>
<dbReference type="Gene3D" id="2.60.120.10">
    <property type="entry name" value="Jelly Rolls"/>
    <property type="match status" value="1"/>
</dbReference>
<evidence type="ECO:0000259" key="1">
    <source>
        <dbReference type="Pfam" id="PF07883"/>
    </source>
</evidence>
<reference evidence="3" key="1">
    <citation type="journal article" date="2013" name="Genome Announc.">
        <title>Draft genome sequence of the ascomycete Phaeoacremonium aleophilum strain UCR-PA7, a causal agent of the esca disease complex in grapevines.</title>
        <authorList>
            <person name="Blanco-Ulate B."/>
            <person name="Rolshausen P."/>
            <person name="Cantu D."/>
        </authorList>
    </citation>
    <scope>NUCLEOTIDE SEQUENCE [LARGE SCALE GENOMIC DNA]</scope>
    <source>
        <strain evidence="3">UCR-PA7</strain>
    </source>
</reference>
<keyword evidence="3" id="KW-1185">Reference proteome</keyword>
<protein>
    <submittedName>
        <fullName evidence="2">Putative cupin domain-containing protein</fullName>
    </submittedName>
</protein>
<dbReference type="EMBL" id="KB932922">
    <property type="protein sequence ID" value="EOO02365.1"/>
    <property type="molecule type" value="Genomic_DNA"/>
</dbReference>
<dbReference type="AlphaFoldDB" id="R8BSW5"/>
<organism evidence="2 3">
    <name type="scientific">Phaeoacremonium minimum (strain UCR-PA7)</name>
    <name type="common">Esca disease fungus</name>
    <name type="synonym">Togninia minima</name>
    <dbReference type="NCBI Taxonomy" id="1286976"/>
    <lineage>
        <taxon>Eukaryota</taxon>
        <taxon>Fungi</taxon>
        <taxon>Dikarya</taxon>
        <taxon>Ascomycota</taxon>
        <taxon>Pezizomycotina</taxon>
        <taxon>Sordariomycetes</taxon>
        <taxon>Sordariomycetidae</taxon>
        <taxon>Togniniales</taxon>
        <taxon>Togniniaceae</taxon>
        <taxon>Phaeoacremonium</taxon>
    </lineage>
</organism>
<feature type="domain" description="Cupin type-2" evidence="1">
    <location>
        <begin position="7"/>
        <end position="81"/>
    </location>
</feature>